<evidence type="ECO:0000313" key="1">
    <source>
        <dbReference type="EMBL" id="ACI18743.1"/>
    </source>
</evidence>
<dbReference type="KEGG" id="dth:DICTH_0436"/>
<dbReference type="SUPFAM" id="SSF56801">
    <property type="entry name" value="Acetyl-CoA synthetase-like"/>
    <property type="match status" value="1"/>
</dbReference>
<dbReference type="Gene3D" id="3.40.50.12780">
    <property type="entry name" value="N-terminal domain of ligase-like"/>
    <property type="match status" value="1"/>
</dbReference>
<accession>B5YCR0</accession>
<organism evidence="1 2">
    <name type="scientific">Dictyoglomus thermophilum (strain ATCC 35947 / DSM 3960 / H-6-12)</name>
    <dbReference type="NCBI Taxonomy" id="309799"/>
    <lineage>
        <taxon>Bacteria</taxon>
        <taxon>Pseudomonadati</taxon>
        <taxon>Dictyoglomota</taxon>
        <taxon>Dictyoglomia</taxon>
        <taxon>Dictyoglomales</taxon>
        <taxon>Dictyoglomaceae</taxon>
        <taxon>Dictyoglomus</taxon>
    </lineage>
</organism>
<dbReference type="InterPro" id="IPR042099">
    <property type="entry name" value="ANL_N_sf"/>
</dbReference>
<dbReference type="Proteomes" id="UP000001733">
    <property type="component" value="Chromosome"/>
</dbReference>
<dbReference type="PANTHER" id="PTHR36932:SF1">
    <property type="entry name" value="CAPSULAR POLYSACCHARIDE BIOSYNTHESIS PROTEIN"/>
    <property type="match status" value="1"/>
</dbReference>
<protein>
    <submittedName>
        <fullName evidence="1">Capsular polysaccharide biosynthesis protein</fullName>
    </submittedName>
</protein>
<reference evidence="1 2" key="1">
    <citation type="journal article" date="2014" name="Genome Announc.">
        <title>Complete Genome Sequence of the Extreme Thermophile Dictyoglomus thermophilum H-6-12.</title>
        <authorList>
            <person name="Coil D.A."/>
            <person name="Badger J.H."/>
            <person name="Forberger H.C."/>
            <person name="Riggs F."/>
            <person name="Madupu R."/>
            <person name="Fedorova N."/>
            <person name="Ward N."/>
            <person name="Robb F.T."/>
            <person name="Eisen J.A."/>
        </authorList>
    </citation>
    <scope>NUCLEOTIDE SEQUENCE [LARGE SCALE GENOMIC DNA]</scope>
    <source>
        <strain evidence="2">ATCC 35947 / DSM 3960 / H-6-12</strain>
    </source>
</reference>
<dbReference type="eggNOG" id="COG1541">
    <property type="taxonomic scope" value="Bacteria"/>
</dbReference>
<sequence length="456" mass="53035">MKGARMSTRSFLFRSYYKLRGSKVLDYYDEFKKSQYLTRDELIRNQEKQLKRMIEFVYENVPYYKKLFKSLSISPDDINKVEDLQKLPILTKREIKRNWEDFFPQNLNSIRYIKGKTGGSTGEPFKYRMSLEDYERGIALLYRGWGFAGYQLGDKVAVIGGSSLVPSLRFSMKRKIQESLLNFRYYSSFDMSEENLLRYIEDMNCWNPKFIRGYASSIYLMAKFIEQNRITLSFVPKAIFSTAEKLTFKMRESIERVFKTQVFDNYGLNDGGISAYECEQHNGLHIDTERAILEVVDESGKQLKEGEGKILATSLYNFAMPLIRYDTGDIGIISSEFCKCGRASYLLKGLVGRSQEFVVSSLGSKVHGEFFTHIFWEIDNVKQFQVIQENVGEVLINIVPDDWDHIDRIDVKKITKILENKGFKVSIKLVNEESLSYTSGGKYKFVINKLSDYNES</sequence>
<evidence type="ECO:0000313" key="2">
    <source>
        <dbReference type="Proteomes" id="UP000001733"/>
    </source>
</evidence>
<name>B5YCR0_DICT6</name>
<keyword evidence="2" id="KW-1185">Reference proteome</keyword>
<proteinExistence type="predicted"/>
<dbReference type="STRING" id="309799.DICTH_0436"/>
<dbReference type="InterPro" id="IPR053158">
    <property type="entry name" value="CapK_Type1_Caps_Biosynth"/>
</dbReference>
<dbReference type="EMBL" id="CP001146">
    <property type="protein sequence ID" value="ACI18743.1"/>
    <property type="molecule type" value="Genomic_DNA"/>
</dbReference>
<dbReference type="PaxDb" id="309799-DICTH_0436"/>
<dbReference type="PANTHER" id="PTHR36932">
    <property type="entry name" value="CAPSULAR POLYSACCHARIDE BIOSYNTHESIS PROTEIN"/>
    <property type="match status" value="1"/>
</dbReference>
<dbReference type="HOGENOM" id="CLU_035301_5_2_0"/>
<gene>
    <name evidence="1" type="ordered locus">DICTH_0436</name>
</gene>
<dbReference type="AlphaFoldDB" id="B5YCR0"/>